<keyword evidence="3" id="KW-0812">Transmembrane</keyword>
<protein>
    <recommendedName>
        <fullName evidence="4">YhaN AAA domain-containing protein</fullName>
    </recommendedName>
</protein>
<feature type="coiled-coil region" evidence="1">
    <location>
        <begin position="857"/>
        <end position="884"/>
    </location>
</feature>
<evidence type="ECO:0000256" key="2">
    <source>
        <dbReference type="SAM" id="MobiDB-lite"/>
    </source>
</evidence>
<dbReference type="AlphaFoldDB" id="A0A3A1VER5"/>
<comment type="caution">
    <text evidence="5">The sequence shown here is derived from an EMBL/GenBank/DDBJ whole genome shotgun (WGS) entry which is preliminary data.</text>
</comment>
<feature type="domain" description="YhaN AAA" evidence="4">
    <location>
        <begin position="1"/>
        <end position="214"/>
    </location>
</feature>
<keyword evidence="6" id="KW-1185">Reference proteome</keyword>
<keyword evidence="3" id="KW-0472">Membrane</keyword>
<dbReference type="PANTHER" id="PTHR41259:SF1">
    <property type="entry name" value="DOUBLE-STRAND BREAK REPAIR RAD50 ATPASE, PUTATIVE-RELATED"/>
    <property type="match status" value="1"/>
</dbReference>
<dbReference type="InterPro" id="IPR027417">
    <property type="entry name" value="P-loop_NTPase"/>
</dbReference>
<evidence type="ECO:0000259" key="4">
    <source>
        <dbReference type="Pfam" id="PF13514"/>
    </source>
</evidence>
<keyword evidence="1" id="KW-0175">Coiled coil</keyword>
<feature type="transmembrane region" description="Helical" evidence="3">
    <location>
        <begin position="498"/>
        <end position="520"/>
    </location>
</feature>
<dbReference type="Gene3D" id="3.40.50.300">
    <property type="entry name" value="P-loop containing nucleotide triphosphate hydrolases"/>
    <property type="match status" value="2"/>
</dbReference>
<organism evidence="5 6">
    <name type="scientific">Paenibacillus nanensis</name>
    <dbReference type="NCBI Taxonomy" id="393251"/>
    <lineage>
        <taxon>Bacteria</taxon>
        <taxon>Bacillati</taxon>
        <taxon>Bacillota</taxon>
        <taxon>Bacilli</taxon>
        <taxon>Bacillales</taxon>
        <taxon>Paenibacillaceae</taxon>
        <taxon>Paenibacillus</taxon>
    </lineage>
</organism>
<evidence type="ECO:0000313" key="6">
    <source>
        <dbReference type="Proteomes" id="UP000266482"/>
    </source>
</evidence>
<dbReference type="InterPro" id="IPR038734">
    <property type="entry name" value="YhaN_AAA"/>
</dbReference>
<evidence type="ECO:0000256" key="3">
    <source>
        <dbReference type="SAM" id="Phobius"/>
    </source>
</evidence>
<dbReference type="OrthoDB" id="9764467at2"/>
<evidence type="ECO:0000256" key="1">
    <source>
        <dbReference type="SAM" id="Coils"/>
    </source>
</evidence>
<dbReference type="Proteomes" id="UP000266482">
    <property type="component" value="Unassembled WGS sequence"/>
</dbReference>
<dbReference type="SUPFAM" id="SSF52540">
    <property type="entry name" value="P-loop containing nucleoside triphosphate hydrolases"/>
    <property type="match status" value="1"/>
</dbReference>
<sequence length="1088" mass="120815">MKLIEAHIEGFGRLSSRNLRMDAPVIIVYGPNEAGKSTLFGFLRTMLYGFARRSSQVERGEPVYGGRHGGRLMFETDSGARFLVLRHADEAGGKPRIRRLSDEAAAGAGASHALQELVMEQKLWESEFLGGIHERLYRGLFAITLTELQEVSLLSGSELGRHLYQAGWEGGAAIASAEKEIAREMDALFKARGSSQRINAGLRALEQADTELKKIADGIESYNRLKAQEEDTEKAIAEIAAQLPAVREKLRTVRKAAQLRSSWLRRKLHAAEREKLQYTERLSPGTELEWEELQRGRNEAEQRTQQLEQELELLERQRSGLHYDSGLLEKAAKTEAALQSAERMRALELQLMEWDTELGSLDAAIGQLVASISPEWTERQLRELTVTLADRDDVRGAREREQAFRRSAERLEAEMETLRTQERELAGQLDAAELACRNAQRRLDESGNGRFGIKSLTRPALTAAWDALDEALREWEVEQAQNRHLSQEAEPKSAKGTLVPAFALAGAAVALGAASAGGWLGPSAGLAAAAGVALGGAAAGLFVRSLWLGGQLQGSRSRPSNGRSGRNAQRRGSTQAEASVRHALSSLITEAAAYGESDWQKLLHRSSGDGAAALRAALRREVQERLDAIDECDKAEQRRLECDSRLQRQRQVLGQRVAAAKELREKEEASAAAWRMWLQQRSLPASMSPEAALEAFELAESALEKLGQFDRLSAKAAAARKELSDYSEEASRLCAGLQEAERAMRENPVYALQTLYAEIKRHAAIADEAREVHTRRQQAALELEAARQEHEQLSQSIRKMLSESGLSAESEFVRALMDLRALETLDGELLKLDIELAAGSSGQERQEVEKLLEYYDEQELAEQLEQLTSEESRLTMQQQELLERRGALKGALESLLQEDERQRLLAGREMIAASLDADLERYAVLSISKALIDRTKRIYEEERQPALLRNASRYMSRLTSGRYIRVSANSSEPGIRVEDLRHTVLDSSFLSRGTAEQLYLAMRLALAKESSAGVKLPLMLDDLFVNFDGSRLQAAARLMAELSEERQILFFTCHERTRDSLLAACQGARLVDLTPSSGVPVGDFPSNH</sequence>
<proteinExistence type="predicted"/>
<dbReference type="Pfam" id="PF13514">
    <property type="entry name" value="AAA_27"/>
    <property type="match status" value="1"/>
</dbReference>
<feature type="compositionally biased region" description="Low complexity" evidence="2">
    <location>
        <begin position="554"/>
        <end position="567"/>
    </location>
</feature>
<feature type="region of interest" description="Disordered" evidence="2">
    <location>
        <begin position="552"/>
        <end position="577"/>
    </location>
</feature>
<keyword evidence="3" id="KW-1133">Transmembrane helix</keyword>
<dbReference type="EMBL" id="QXQA01000002">
    <property type="protein sequence ID" value="RIX59408.1"/>
    <property type="molecule type" value="Genomic_DNA"/>
</dbReference>
<name>A0A3A1VER5_9BACL</name>
<accession>A0A3A1VER5</accession>
<feature type="coiled-coil region" evidence="1">
    <location>
        <begin position="769"/>
        <end position="803"/>
    </location>
</feature>
<feature type="coiled-coil region" evidence="1">
    <location>
        <begin position="394"/>
        <end position="442"/>
    </location>
</feature>
<gene>
    <name evidence="5" type="ORF">D3P08_04475</name>
</gene>
<feature type="transmembrane region" description="Helical" evidence="3">
    <location>
        <begin position="526"/>
        <end position="548"/>
    </location>
</feature>
<dbReference type="PANTHER" id="PTHR41259">
    <property type="entry name" value="DOUBLE-STRAND BREAK REPAIR RAD50 ATPASE, PUTATIVE-RELATED"/>
    <property type="match status" value="1"/>
</dbReference>
<dbReference type="RefSeq" id="WP_119598239.1">
    <property type="nucleotide sequence ID" value="NZ_QXQA01000002.1"/>
</dbReference>
<reference evidence="5 6" key="1">
    <citation type="submission" date="2018-09" db="EMBL/GenBank/DDBJ databases">
        <title>Paenibacillus aracenensis nov. sp. isolated from a cave in southern Spain.</title>
        <authorList>
            <person name="Jurado V."/>
            <person name="Gutierrez-Patricio S."/>
            <person name="Gonzalez-Pimentel J.L."/>
            <person name="Miller A.Z."/>
            <person name="Laiz L."/>
            <person name="Saiz-Jimenez C."/>
        </authorList>
    </citation>
    <scope>NUCLEOTIDE SEQUENCE [LARGE SCALE GENOMIC DNA]</scope>
    <source>
        <strain evidence="5 6">DSM 22867</strain>
    </source>
</reference>
<evidence type="ECO:0000313" key="5">
    <source>
        <dbReference type="EMBL" id="RIX59408.1"/>
    </source>
</evidence>
<feature type="coiled-coil region" evidence="1">
    <location>
        <begin position="290"/>
        <end position="324"/>
    </location>
</feature>